<evidence type="ECO:0000256" key="1">
    <source>
        <dbReference type="SAM" id="MobiDB-lite"/>
    </source>
</evidence>
<organism evidence="2 3">
    <name type="scientific">Durusdinium trenchii</name>
    <dbReference type="NCBI Taxonomy" id="1381693"/>
    <lineage>
        <taxon>Eukaryota</taxon>
        <taxon>Sar</taxon>
        <taxon>Alveolata</taxon>
        <taxon>Dinophyceae</taxon>
        <taxon>Suessiales</taxon>
        <taxon>Symbiodiniaceae</taxon>
        <taxon>Durusdinium</taxon>
    </lineage>
</organism>
<reference evidence="2 3" key="1">
    <citation type="submission" date="2024-02" db="EMBL/GenBank/DDBJ databases">
        <authorList>
            <person name="Chen Y."/>
            <person name="Shah S."/>
            <person name="Dougan E. K."/>
            <person name="Thang M."/>
            <person name="Chan C."/>
        </authorList>
    </citation>
    <scope>NUCLEOTIDE SEQUENCE [LARGE SCALE GENOMIC DNA]</scope>
</reference>
<comment type="caution">
    <text evidence="2">The sequence shown here is derived from an EMBL/GenBank/DDBJ whole genome shotgun (WGS) entry which is preliminary data.</text>
</comment>
<feature type="non-terminal residue" evidence="2">
    <location>
        <position position="1"/>
    </location>
</feature>
<sequence>VHVPEEDAAPRNLLFPVQWMNQRHCPVKDGFSILCAVDEDCTCANSSHLRELVNVTVDGLACYACEPRRPPACTEAHDQGTPEECECGNSRTHVKHAATTVDGSPCFYCEPIGGGFGQPIILPLSGVLLLVIWHFGRKPVRGSLRLSRRQGDRSRAIRVQQEPLKFYEEVLLTIGDAFDFLVDAACELLGMAWQLLKKVDLLRQVPQHLTSEWYRKKLDLEEKENEQRGKKEAKASKLPKDLKECRRSEVREVAGQYLKTNVQQAVVKVPSNSNAGSGPKIKPSEVKEVVKVPSNSGRGPKTKLSQEGKVAQVTTGHIGSFAQTKFASLGGPKTKALQEVKVTRRNSCQAKVAEVKVSQVDKFEHKAETSIEGEKQPDLPKTPELQPSLLYKATLAVMKANALAAQVQSSTAEELEGSTDGSAPIDAVDDETVQTESEDYDLRRPAEAQAILSTAEKRAAALRLLDAQAMPMIEVRTFIAEPEELDQAPVMRRTVSDSDVVFYADLEK</sequence>
<dbReference type="Proteomes" id="UP001642464">
    <property type="component" value="Unassembled WGS sequence"/>
</dbReference>
<gene>
    <name evidence="2" type="ORF">SCF082_LOCUS8071</name>
</gene>
<protein>
    <submittedName>
        <fullName evidence="2">Uncharacterized protein</fullName>
    </submittedName>
</protein>
<proteinExistence type="predicted"/>
<evidence type="ECO:0000313" key="2">
    <source>
        <dbReference type="EMBL" id="CAK9004208.1"/>
    </source>
</evidence>
<name>A0ABP0IS97_9DINO</name>
<dbReference type="EMBL" id="CAXAMM010004592">
    <property type="protein sequence ID" value="CAK9004208.1"/>
    <property type="molecule type" value="Genomic_DNA"/>
</dbReference>
<keyword evidence="3" id="KW-1185">Reference proteome</keyword>
<evidence type="ECO:0000313" key="3">
    <source>
        <dbReference type="Proteomes" id="UP001642464"/>
    </source>
</evidence>
<accession>A0ABP0IS97</accession>
<feature type="region of interest" description="Disordered" evidence="1">
    <location>
        <begin position="290"/>
        <end position="310"/>
    </location>
</feature>